<protein>
    <submittedName>
        <fullName evidence="2">Uncharacterized protein</fullName>
    </submittedName>
</protein>
<organism evidence="2">
    <name type="scientific">Rhizophora mucronata</name>
    <name type="common">Asiatic mangrove</name>
    <dbReference type="NCBI Taxonomy" id="61149"/>
    <lineage>
        <taxon>Eukaryota</taxon>
        <taxon>Viridiplantae</taxon>
        <taxon>Streptophyta</taxon>
        <taxon>Embryophyta</taxon>
        <taxon>Tracheophyta</taxon>
        <taxon>Spermatophyta</taxon>
        <taxon>Magnoliopsida</taxon>
        <taxon>eudicotyledons</taxon>
        <taxon>Gunneridae</taxon>
        <taxon>Pentapetalae</taxon>
        <taxon>rosids</taxon>
        <taxon>fabids</taxon>
        <taxon>Malpighiales</taxon>
        <taxon>Rhizophoraceae</taxon>
        <taxon>Rhizophora</taxon>
    </lineage>
</organism>
<feature type="transmembrane region" description="Helical" evidence="1">
    <location>
        <begin position="12"/>
        <end position="33"/>
    </location>
</feature>
<sequence length="37" mass="4329">MRDPVMSPQRGGVNLLNLWCRYLVCICRIFYLADLQA</sequence>
<proteinExistence type="predicted"/>
<reference evidence="2" key="1">
    <citation type="submission" date="2018-02" db="EMBL/GenBank/DDBJ databases">
        <title>Rhizophora mucronata_Transcriptome.</title>
        <authorList>
            <person name="Meera S.P."/>
            <person name="Sreeshan A."/>
            <person name="Augustine A."/>
        </authorList>
    </citation>
    <scope>NUCLEOTIDE SEQUENCE</scope>
    <source>
        <tissue evidence="2">Leaf</tissue>
    </source>
</reference>
<evidence type="ECO:0000256" key="1">
    <source>
        <dbReference type="SAM" id="Phobius"/>
    </source>
</evidence>
<name>A0A2P2P4M5_RHIMU</name>
<dbReference type="EMBL" id="GGEC01069119">
    <property type="protein sequence ID" value="MBX49603.1"/>
    <property type="molecule type" value="Transcribed_RNA"/>
</dbReference>
<keyword evidence="1" id="KW-0812">Transmembrane</keyword>
<evidence type="ECO:0000313" key="2">
    <source>
        <dbReference type="EMBL" id="MBX49603.1"/>
    </source>
</evidence>
<dbReference type="AlphaFoldDB" id="A0A2P2P4M5"/>
<keyword evidence="1" id="KW-1133">Transmembrane helix</keyword>
<accession>A0A2P2P4M5</accession>
<keyword evidence="1" id="KW-0472">Membrane</keyword>